<evidence type="ECO:0000313" key="3">
    <source>
        <dbReference type="Proteomes" id="UP000314294"/>
    </source>
</evidence>
<sequence length="123" mass="13038">MKSVEVFTQRGMGGPGRVLLVQAGHKTVQGGRRGIRQRPSVHVRWTPSLWGRGAGSQSQRGNSLGYDDFLKHTGRTEQAGIGVGGSGPVLHGAERAGRPSAQSQSRRTEVSNGTRGGPYGTFN</sequence>
<evidence type="ECO:0000256" key="1">
    <source>
        <dbReference type="SAM" id="MobiDB-lite"/>
    </source>
</evidence>
<feature type="region of interest" description="Disordered" evidence="1">
    <location>
        <begin position="46"/>
        <end position="123"/>
    </location>
</feature>
<accession>A0A4Z2G0Z5</accession>
<name>A0A4Z2G0Z5_9TELE</name>
<dbReference type="AlphaFoldDB" id="A0A4Z2G0Z5"/>
<protein>
    <submittedName>
        <fullName evidence="2">Uncharacterized protein</fullName>
    </submittedName>
</protein>
<feature type="compositionally biased region" description="Gly residues" evidence="1">
    <location>
        <begin position="114"/>
        <end position="123"/>
    </location>
</feature>
<dbReference type="Proteomes" id="UP000314294">
    <property type="component" value="Unassembled WGS sequence"/>
</dbReference>
<dbReference type="EMBL" id="SRLO01000783">
    <property type="protein sequence ID" value="TNN46573.1"/>
    <property type="molecule type" value="Genomic_DNA"/>
</dbReference>
<keyword evidence="3" id="KW-1185">Reference proteome</keyword>
<proteinExistence type="predicted"/>
<feature type="compositionally biased region" description="Polar residues" evidence="1">
    <location>
        <begin position="100"/>
        <end position="113"/>
    </location>
</feature>
<gene>
    <name evidence="2" type="ORF">EYF80_043247</name>
</gene>
<evidence type="ECO:0000313" key="2">
    <source>
        <dbReference type="EMBL" id="TNN46573.1"/>
    </source>
</evidence>
<reference evidence="2 3" key="1">
    <citation type="submission" date="2019-03" db="EMBL/GenBank/DDBJ databases">
        <title>First draft genome of Liparis tanakae, snailfish: a comprehensive survey of snailfish specific genes.</title>
        <authorList>
            <person name="Kim W."/>
            <person name="Song I."/>
            <person name="Jeong J.-H."/>
            <person name="Kim D."/>
            <person name="Kim S."/>
            <person name="Ryu S."/>
            <person name="Song J.Y."/>
            <person name="Lee S.K."/>
        </authorList>
    </citation>
    <scope>NUCLEOTIDE SEQUENCE [LARGE SCALE GENOMIC DNA]</scope>
    <source>
        <tissue evidence="2">Muscle</tissue>
    </source>
</reference>
<organism evidence="2 3">
    <name type="scientific">Liparis tanakae</name>
    <name type="common">Tanaka's snailfish</name>
    <dbReference type="NCBI Taxonomy" id="230148"/>
    <lineage>
        <taxon>Eukaryota</taxon>
        <taxon>Metazoa</taxon>
        <taxon>Chordata</taxon>
        <taxon>Craniata</taxon>
        <taxon>Vertebrata</taxon>
        <taxon>Euteleostomi</taxon>
        <taxon>Actinopterygii</taxon>
        <taxon>Neopterygii</taxon>
        <taxon>Teleostei</taxon>
        <taxon>Neoteleostei</taxon>
        <taxon>Acanthomorphata</taxon>
        <taxon>Eupercaria</taxon>
        <taxon>Perciformes</taxon>
        <taxon>Cottioidei</taxon>
        <taxon>Cottales</taxon>
        <taxon>Liparidae</taxon>
        <taxon>Liparis</taxon>
    </lineage>
</organism>
<comment type="caution">
    <text evidence="2">The sequence shown here is derived from an EMBL/GenBank/DDBJ whole genome shotgun (WGS) entry which is preliminary data.</text>
</comment>